<feature type="domain" description="AB hydrolase-1" evidence="1">
    <location>
        <begin position="15"/>
        <end position="247"/>
    </location>
</feature>
<dbReference type="PANTHER" id="PTHR43798:SF5">
    <property type="entry name" value="MONOACYLGLYCEROL LIPASE ABHD6"/>
    <property type="match status" value="1"/>
</dbReference>
<dbReference type="PRINTS" id="PR00412">
    <property type="entry name" value="EPOXHYDRLASE"/>
</dbReference>
<dbReference type="GO" id="GO:0047372">
    <property type="term" value="F:monoacylglycerol lipase activity"/>
    <property type="evidence" value="ECO:0007669"/>
    <property type="project" value="TreeGrafter"/>
</dbReference>
<name>A0A0P6VVK6_9BACI</name>
<dbReference type="SUPFAM" id="SSF53474">
    <property type="entry name" value="alpha/beta-Hydrolases"/>
    <property type="match status" value="1"/>
</dbReference>
<dbReference type="GO" id="GO:0016020">
    <property type="term" value="C:membrane"/>
    <property type="evidence" value="ECO:0007669"/>
    <property type="project" value="TreeGrafter"/>
</dbReference>
<evidence type="ECO:0000313" key="3">
    <source>
        <dbReference type="Proteomes" id="UP000050398"/>
    </source>
</evidence>
<gene>
    <name evidence="2" type="ORF">AM506_14575</name>
</gene>
<dbReference type="InterPro" id="IPR000639">
    <property type="entry name" value="Epox_hydrolase-like"/>
</dbReference>
<dbReference type="InterPro" id="IPR029058">
    <property type="entry name" value="AB_hydrolase_fold"/>
</dbReference>
<evidence type="ECO:0000313" key="2">
    <source>
        <dbReference type="EMBL" id="KPL58916.1"/>
    </source>
</evidence>
<accession>A0A0P6VVK6</accession>
<dbReference type="PATRIC" id="fig|218284.4.peg.1096"/>
<dbReference type="Proteomes" id="UP000050398">
    <property type="component" value="Unassembled WGS sequence"/>
</dbReference>
<evidence type="ECO:0000259" key="1">
    <source>
        <dbReference type="Pfam" id="PF12697"/>
    </source>
</evidence>
<sequence>MLEYIVHQGVGKEYVVFLHGIGGTSSIFCKQMETFKNHYNVVTIHLPGHGDSPGVDTYNEPFTINLIVREIVKVLDEIGIGQAHFIGISLGSVVIHELMQQVPDRVQTAVLGGCITRFTLLSNTLLQAGHALKSMIPFMWLYKLFAYVMMPKRNHRISRKLFIREAKKMKRKDFLGWYKLTPFVKSTYASVQERASHIPKLYITGKEDHLFVRSLDEDTKGDPSAMKVFLDGCGHVCNVERPTEFNRLALDFIHNRQVLPLQKVQ</sequence>
<comment type="caution">
    <text evidence="2">The sequence shown here is derived from an EMBL/GenBank/DDBJ whole genome shotgun (WGS) entry which is preliminary data.</text>
</comment>
<dbReference type="GO" id="GO:0046464">
    <property type="term" value="P:acylglycerol catabolic process"/>
    <property type="evidence" value="ECO:0007669"/>
    <property type="project" value="TreeGrafter"/>
</dbReference>
<dbReference type="EMBL" id="LIXZ01000011">
    <property type="protein sequence ID" value="KPL58916.1"/>
    <property type="molecule type" value="Genomic_DNA"/>
</dbReference>
<dbReference type="PANTHER" id="PTHR43798">
    <property type="entry name" value="MONOACYLGLYCEROL LIPASE"/>
    <property type="match status" value="1"/>
</dbReference>
<dbReference type="AlphaFoldDB" id="A0A0P6VVK6"/>
<dbReference type="eggNOG" id="COG0596">
    <property type="taxonomic scope" value="Bacteria"/>
</dbReference>
<dbReference type="Gene3D" id="3.40.50.1820">
    <property type="entry name" value="alpha/beta hydrolase"/>
    <property type="match status" value="1"/>
</dbReference>
<dbReference type="RefSeq" id="WP_060673211.1">
    <property type="nucleotide sequence ID" value="NZ_LIXZ01000011.1"/>
</dbReference>
<proteinExistence type="predicted"/>
<dbReference type="InterPro" id="IPR050266">
    <property type="entry name" value="AB_hydrolase_sf"/>
</dbReference>
<organism evidence="2 3">
    <name type="scientific">Rossellomorea vietnamensis</name>
    <dbReference type="NCBI Taxonomy" id="218284"/>
    <lineage>
        <taxon>Bacteria</taxon>
        <taxon>Bacillati</taxon>
        <taxon>Bacillota</taxon>
        <taxon>Bacilli</taxon>
        <taxon>Bacillales</taxon>
        <taxon>Bacillaceae</taxon>
        <taxon>Rossellomorea</taxon>
    </lineage>
</organism>
<keyword evidence="2" id="KW-0378">Hydrolase</keyword>
<dbReference type="Pfam" id="PF12697">
    <property type="entry name" value="Abhydrolase_6"/>
    <property type="match status" value="1"/>
</dbReference>
<dbReference type="OrthoDB" id="9776853at2"/>
<reference evidence="2 3" key="1">
    <citation type="submission" date="2015-08" db="EMBL/GenBank/DDBJ databases">
        <title>Draft Genome Sequence of Bacillus vietnamensis UCD-SED5.</title>
        <authorList>
            <person name="Lee R.D."/>
            <person name="Jospin G."/>
            <person name="Lang J.M."/>
            <person name="Coil D.A."/>
            <person name="Eisen J.A."/>
        </authorList>
    </citation>
    <scope>NUCLEOTIDE SEQUENCE [LARGE SCALE GENOMIC DNA]</scope>
    <source>
        <strain evidence="2 3">UCD-SED5</strain>
    </source>
</reference>
<protein>
    <submittedName>
        <fullName evidence="2">Beta-ketoadipate enol-lactone hydrolase</fullName>
    </submittedName>
</protein>
<dbReference type="InterPro" id="IPR000073">
    <property type="entry name" value="AB_hydrolase_1"/>
</dbReference>